<dbReference type="PROSITE" id="PS51257">
    <property type="entry name" value="PROKAR_LIPOPROTEIN"/>
    <property type="match status" value="1"/>
</dbReference>
<dbReference type="PANTHER" id="PTHR30535:SF34">
    <property type="entry name" value="MOLYBDATE-BINDING PROTEIN MOLA"/>
    <property type="match status" value="1"/>
</dbReference>
<evidence type="ECO:0000256" key="2">
    <source>
        <dbReference type="SAM" id="MobiDB-lite"/>
    </source>
</evidence>
<name>A0A5B0DAH1_STRCR</name>
<dbReference type="Gene3D" id="3.40.50.1980">
    <property type="entry name" value="Nitrogenase molybdenum iron protein domain"/>
    <property type="match status" value="2"/>
</dbReference>
<dbReference type="PANTHER" id="PTHR30535">
    <property type="entry name" value="VITAMIN B12-BINDING PROTEIN"/>
    <property type="match status" value="1"/>
</dbReference>
<feature type="domain" description="Fe/B12 periplasmic-binding" evidence="4">
    <location>
        <begin position="88"/>
        <end position="354"/>
    </location>
</feature>
<comment type="caution">
    <text evidence="5">The sequence shown here is derived from an EMBL/GenBank/DDBJ whole genome shotgun (WGS) entry which is preliminary data.</text>
</comment>
<keyword evidence="3" id="KW-0732">Signal</keyword>
<evidence type="ECO:0000256" key="3">
    <source>
        <dbReference type="SAM" id="SignalP"/>
    </source>
</evidence>
<dbReference type="Pfam" id="PF01497">
    <property type="entry name" value="Peripla_BP_2"/>
    <property type="match status" value="1"/>
</dbReference>
<accession>A0A5B0DAH1</accession>
<dbReference type="SUPFAM" id="SSF53807">
    <property type="entry name" value="Helical backbone' metal receptor"/>
    <property type="match status" value="1"/>
</dbReference>
<reference evidence="5 6" key="1">
    <citation type="submission" date="2019-08" db="EMBL/GenBank/DDBJ databases">
        <title>Genome sequence and analysis of Streptococcus cristatus strain S22 isolated from throat swab of children scarlet fever in Hangzhou, China.</title>
        <authorList>
            <person name="Huang Y."/>
            <person name="Xie L."/>
        </authorList>
    </citation>
    <scope>NUCLEOTIDE SEQUENCE [LARGE SCALE GENOMIC DNA]</scope>
    <source>
        <strain evidence="5 6">S22</strain>
    </source>
</reference>
<proteinExistence type="inferred from homology"/>
<dbReference type="GO" id="GO:0071281">
    <property type="term" value="P:cellular response to iron ion"/>
    <property type="evidence" value="ECO:0007669"/>
    <property type="project" value="TreeGrafter"/>
</dbReference>
<gene>
    <name evidence="5" type="ORF">FXF62_07245</name>
</gene>
<feature type="signal peptide" evidence="3">
    <location>
        <begin position="1"/>
        <end position="30"/>
    </location>
</feature>
<dbReference type="EMBL" id="VSJJ01000007">
    <property type="protein sequence ID" value="KAA0963894.1"/>
    <property type="molecule type" value="Genomic_DNA"/>
</dbReference>
<dbReference type="InterPro" id="IPR050902">
    <property type="entry name" value="ABC_Transporter_SBP"/>
</dbReference>
<evidence type="ECO:0000313" key="6">
    <source>
        <dbReference type="Proteomes" id="UP000323039"/>
    </source>
</evidence>
<evidence type="ECO:0000259" key="4">
    <source>
        <dbReference type="PROSITE" id="PS50983"/>
    </source>
</evidence>
<dbReference type="PROSITE" id="PS50983">
    <property type="entry name" value="FE_B12_PBP"/>
    <property type="match status" value="1"/>
</dbReference>
<protein>
    <submittedName>
        <fullName evidence="5">ABC transporter substrate-binding protein</fullName>
    </submittedName>
</protein>
<comment type="similarity">
    <text evidence="1">Belongs to the bacterial solute-binding protein 8 family.</text>
</comment>
<dbReference type="AlphaFoldDB" id="A0A5B0DAH1"/>
<sequence>MYTSFKPKKGRQYEKTLSILLVATATLTLAACNSSSKESTKESSTSQSSSKTENAKKSTVETKYPVTIKTYDAEGKEIDQVFEKAPEKVITNNLSTTEILIELGLKDKIAGMLNPDNDVTDKYKADIASIPQVGDKKTVSQETVLSYEPDALLGRNMMFSEKSLGTVSAWNENKIPVYTQKASLSNTKQDLGNIVEDVKNIGTIFNVQDKANQYDDQLQARIDTVKKANKVSQGEKKKALIMCAYNDETFGAYKSALQESLLNQLGYTNVATGTSDLTLENLVSMDPEIIIYVTSDRNKSMDEQAVDLMKTNPVLEDVPAVKNQKIMTISYDEFMDYGPAVIDSLEKINDFINK</sequence>
<dbReference type="Proteomes" id="UP000323039">
    <property type="component" value="Unassembled WGS sequence"/>
</dbReference>
<feature type="chain" id="PRO_5039409952" evidence="3">
    <location>
        <begin position="31"/>
        <end position="354"/>
    </location>
</feature>
<organism evidence="5 6">
    <name type="scientific">Streptococcus cristatus</name>
    <dbReference type="NCBI Taxonomy" id="45634"/>
    <lineage>
        <taxon>Bacteria</taxon>
        <taxon>Bacillati</taxon>
        <taxon>Bacillota</taxon>
        <taxon>Bacilli</taxon>
        <taxon>Lactobacillales</taxon>
        <taxon>Streptococcaceae</taxon>
        <taxon>Streptococcus</taxon>
    </lineage>
</organism>
<dbReference type="InterPro" id="IPR002491">
    <property type="entry name" value="ABC_transptr_periplasmic_BD"/>
</dbReference>
<feature type="region of interest" description="Disordered" evidence="2">
    <location>
        <begin position="33"/>
        <end position="59"/>
    </location>
</feature>
<evidence type="ECO:0000256" key="1">
    <source>
        <dbReference type="ARBA" id="ARBA00008814"/>
    </source>
</evidence>
<dbReference type="RefSeq" id="WP_149518233.1">
    <property type="nucleotide sequence ID" value="NZ_VSJJ01000007.1"/>
</dbReference>
<evidence type="ECO:0000313" key="5">
    <source>
        <dbReference type="EMBL" id="KAA0963894.1"/>
    </source>
</evidence>
<feature type="compositionally biased region" description="Low complexity" evidence="2">
    <location>
        <begin position="33"/>
        <end position="52"/>
    </location>
</feature>